<dbReference type="EMBL" id="JAOA01000013">
    <property type="protein sequence ID" value="EUA09750.1"/>
    <property type="molecule type" value="Genomic_DNA"/>
</dbReference>
<evidence type="ECO:0000313" key="2">
    <source>
        <dbReference type="EMBL" id="EUA09750.1"/>
    </source>
</evidence>
<dbReference type="InterPro" id="IPR027417">
    <property type="entry name" value="P-loop_NTPase"/>
</dbReference>
<accession>X7YTQ0</accession>
<dbReference type="Pfam" id="PF13604">
    <property type="entry name" value="AAA_30"/>
    <property type="match status" value="1"/>
</dbReference>
<reference evidence="2 3" key="1">
    <citation type="submission" date="2013-12" db="EMBL/GenBank/DDBJ databases">
        <authorList>
            <person name="Brown-Elliot B."/>
            <person name="Wallace R."/>
            <person name="Lenaerts A."/>
            <person name="Ordway D."/>
            <person name="DeGroote M.A."/>
            <person name="Parker T."/>
            <person name="Sizemore C."/>
            <person name="Tallon L.J."/>
            <person name="Sadzewicz L.K."/>
            <person name="Sengamalay N."/>
            <person name="Fraser C.M."/>
            <person name="Hine E."/>
            <person name="Shefchek K.A."/>
            <person name="Das S.P."/>
            <person name="Tettelin H."/>
        </authorList>
    </citation>
    <scope>NUCLEOTIDE SEQUENCE [LARGE SCALE GENOMIC DNA]</scope>
    <source>
        <strain evidence="2 3">662</strain>
    </source>
</reference>
<comment type="caution">
    <text evidence="2">The sequence shown here is derived from an EMBL/GenBank/DDBJ whole genome shotgun (WGS) entry which is preliminary data.</text>
</comment>
<dbReference type="PATRIC" id="fig|1299326.3.peg.5694"/>
<proteinExistence type="predicted"/>
<dbReference type="Gene3D" id="3.40.50.300">
    <property type="entry name" value="P-loop containing nucleotide triphosphate hydrolases"/>
    <property type="match status" value="2"/>
</dbReference>
<dbReference type="SUPFAM" id="SSF52540">
    <property type="entry name" value="P-loop containing nucleoside triphosphate hydrolases"/>
    <property type="match status" value="2"/>
</dbReference>
<dbReference type="Pfam" id="PF08751">
    <property type="entry name" value="TrwC"/>
    <property type="match status" value="1"/>
</dbReference>
<dbReference type="NCBIfam" id="NF041492">
    <property type="entry name" value="MobF"/>
    <property type="match status" value="1"/>
</dbReference>
<evidence type="ECO:0000259" key="1">
    <source>
        <dbReference type="Pfam" id="PF08751"/>
    </source>
</evidence>
<organism evidence="2 3">
    <name type="scientific">Mycobacterium kansasii 662</name>
    <dbReference type="NCBI Taxonomy" id="1299326"/>
    <lineage>
        <taxon>Bacteria</taxon>
        <taxon>Bacillati</taxon>
        <taxon>Actinomycetota</taxon>
        <taxon>Actinomycetes</taxon>
        <taxon>Mycobacteriales</taxon>
        <taxon>Mycobacteriaceae</taxon>
        <taxon>Mycobacterium</taxon>
    </lineage>
</organism>
<sequence>MICDAVMMGIHKLTAGDGYLYLIRQTAAHDADKRGRGSLGDYYSEKGESPGRWVGKGLAGLADPPSRTWVTDLEDRMWRIGPGSAVTEDQMKALFGLGLHPNAGKIAEHLIANMGVPKAAAKEAVSLGRPFIINDASTELQRRLAVAYRDHNLSESLSWNAPIDETLRAKMRTAIARELFAETYDRPPLDDRELTGFIATQTRDQTTSTAGYDFTFSPVKSFSVLWALAPHDMAKTLEEIHDQAVADTLDYIESNMAFTRMGAQGVAQLDVDGVVATAFTHRDSRAGDPDLHTHLAVSNKVRARGHDGIYRWLALDGRPLFKGTVAASEFYNSRIEALSVERVGLHFAETPPAERGKRPVREIVGVPTEVNEGFSSRRVMIKARYTELAKAFQADHGREPTTIEAIALHQRATLDTRTAKHEPRSLGEQRQQWRTQAVEILGSPQALSEMLMAARTPRRRQAADITEEWIAEQASAVVETVAESRSSWQRNHVYAEALRVARAAGWATDHDVVEAITAAALSQPNSVEHARTTDTDLAEPAVLRRRDGASVYSTHGTQLFTSQAILSAEKRVLHAAGQTDGRRLDPELIEMALLAEKAERGRTLNAGQEAMVREMACSGSRFELALAPAGTGKTTAMSVLARAWEESGGTVLGLSPSANAAQVLRDDIKATTDTIDKFIWLRRNPDATDDPARTWFDKIDENTLIIIDEAGKAGTLQLDEVNTIAEACGAKIAAIGDDKQLASISAGGILRDIERTYGALNLTEVVRFKSRAEAHAGLALREGDPAGLAFYADHSRIHVGSGDTIIGAAYSRWAADTAAGHDSAMLAPTNDVVAELNERARADRLDALAADPTHTATAAQLREANLADGLRASSGDIVATRRNKRALRLAGGRDFVRNGQRWRVETVKYDGSLAVSRIDTGQKVTLPAWYVNAYTTLGYASTIDASQGMTIGSRTSTGTCHIIGSESLSRQQLYVAMTRATDESHVYLETAETDAHNVLTPKATHPNTAIDVLERVLAHDGAQVSATTEARTAADPFTRLGMAARMYTHSVGALAENTLGPVRMAGIDAAADEVYTGLTRMPAWPVLRMHLATIAISGDNPITRLREAVAQRELSTAADPAAVLDWRLDSTAAHAERTGPLRWLPDLPTGLLGDDDQAAYLHARHDLVTSLAATIRDTAANWDASNAPAWARPLLDASPQLRAEIAVFRAAHDVSPVDTRLTGPEQYAVRDRHIQRMLEDTAAQAIGRTTPDTARFEALVDTIDPRVRRDPYWPQLAGHLAEVARTDINLSQLLGDVAAEGPLPDQMPGAALWWRLAGRLQPAVMEATHQHLRPAWLPDLTAVFGSAIAETIAADPAFALLVAAIDNADPTRWRPRELLQVAYEHLRDADDAADDHRPPIRADEYARLLTYSVDLFTGEHPYDRDDIPLPDQPPLTAEEHEELQLRYPDPEYVTDDDHLHTAGLSDDALLAKLGLGYGGSFIAPALEEEELPPDPYAQVFDTDAELAFEDLLTERPLPRPVADVVADVVALRRQYHAATEALNRQRALVVADEGPAMRAAAPALLALRARAEQDRPYLLAVQDVMARWADAEEHYDAMTAYVQHERDQLAALQNDPNADELDLVSARAAVRLALMALPQTTPAAQFHAELTDAMARRAQAAGGNDRIVTAEHVDAARGRAQDEDSAALKAARAERDRLAAALERAETATALAFAQAETRNAEHIHENLAALHTELDMLTAAGDYKIERGFSIRPDLAAELSENTARGLNAMTRSGFTVTAVHAGDSEAALDALRVLREAARTGEHRILWCSTDSDRAARIAEPDPAEAVHTVADLHRLIATEGEQLDNQTTIVVDRASHAAPEVLADLAEHAADTGARLLLVDGEDRGWPPAPSAPLLNLLHQDLPWSVTLTVATATPARRAAQPDRDAVLDQAERCDPALLDTEVTDALRRRRQLRQQHSTGYQVHAHLWDRIDATDREHDHTREL</sequence>
<dbReference type="InterPro" id="IPR014862">
    <property type="entry name" value="TrwC"/>
</dbReference>
<name>X7YTQ0_MYCKA</name>
<dbReference type="SUPFAM" id="SSF55464">
    <property type="entry name" value="Origin of replication-binding domain, RBD-like"/>
    <property type="match status" value="1"/>
</dbReference>
<dbReference type="CDD" id="cd18809">
    <property type="entry name" value="SF1_C_RecD"/>
    <property type="match status" value="1"/>
</dbReference>
<gene>
    <name evidence="2" type="ORF">I545_5919</name>
</gene>
<protein>
    <submittedName>
        <fullName evidence="2">AAA domain protein</fullName>
    </submittedName>
</protein>
<dbReference type="Gene3D" id="2.30.30.940">
    <property type="match status" value="1"/>
</dbReference>
<evidence type="ECO:0000313" key="3">
    <source>
        <dbReference type="Proteomes" id="UP000020561"/>
    </source>
</evidence>
<feature type="domain" description="TrwC relaxase" evidence="1">
    <location>
        <begin position="15"/>
        <end position="439"/>
    </location>
</feature>
<dbReference type="Proteomes" id="UP000020561">
    <property type="component" value="Unassembled WGS sequence"/>
</dbReference>